<feature type="domain" description="Glycosyl transferase family 1" evidence="1">
    <location>
        <begin position="2"/>
        <end position="113"/>
    </location>
</feature>
<name>A0A837IKU5_9BACT</name>
<dbReference type="Proteomes" id="UP000034909">
    <property type="component" value="Unassembled WGS sequence"/>
</dbReference>
<evidence type="ECO:0000313" key="3">
    <source>
        <dbReference type="Proteomes" id="UP000034909"/>
    </source>
</evidence>
<feature type="non-terminal residue" evidence="2">
    <location>
        <position position="1"/>
    </location>
</feature>
<keyword evidence="2" id="KW-0808">Transferase</keyword>
<dbReference type="Gene3D" id="3.40.50.2000">
    <property type="entry name" value="Glycogen Phosphorylase B"/>
    <property type="match status" value="1"/>
</dbReference>
<evidence type="ECO:0000259" key="1">
    <source>
        <dbReference type="Pfam" id="PF00534"/>
    </source>
</evidence>
<dbReference type="EMBL" id="LCLF01000003">
    <property type="protein sequence ID" value="KKU13033.1"/>
    <property type="molecule type" value="Genomic_DNA"/>
</dbReference>
<dbReference type="InterPro" id="IPR001296">
    <property type="entry name" value="Glyco_trans_1"/>
</dbReference>
<reference evidence="2 3" key="1">
    <citation type="journal article" date="2015" name="Nature">
        <title>rRNA introns, odd ribosomes, and small enigmatic genomes across a large radiation of phyla.</title>
        <authorList>
            <person name="Brown C.T."/>
            <person name="Hug L.A."/>
            <person name="Thomas B.C."/>
            <person name="Sharon I."/>
            <person name="Castelle C.J."/>
            <person name="Singh A."/>
            <person name="Wilkins M.J."/>
            <person name="Williams K.H."/>
            <person name="Banfield J.F."/>
        </authorList>
    </citation>
    <scope>NUCLEOTIDE SEQUENCE [LARGE SCALE GENOMIC DNA]</scope>
</reference>
<dbReference type="GO" id="GO:0016757">
    <property type="term" value="F:glycosyltransferase activity"/>
    <property type="evidence" value="ECO:0007669"/>
    <property type="project" value="InterPro"/>
</dbReference>
<dbReference type="Pfam" id="PF00534">
    <property type="entry name" value="Glycos_transf_1"/>
    <property type="match status" value="1"/>
</dbReference>
<gene>
    <name evidence="2" type="ORF">UX18_C0003G0001</name>
</gene>
<dbReference type="AlphaFoldDB" id="A0A837IKU5"/>
<organism evidence="2 3">
    <name type="scientific">Candidatus Azambacteria bacterium GW2011_GWC2_45_7b</name>
    <dbReference type="NCBI Taxonomy" id="1618621"/>
    <lineage>
        <taxon>Bacteria</taxon>
        <taxon>Candidatus Azamiibacteriota</taxon>
    </lineage>
</organism>
<dbReference type="SUPFAM" id="SSF53756">
    <property type="entry name" value="UDP-Glycosyltransferase/glycogen phosphorylase"/>
    <property type="match status" value="1"/>
</dbReference>
<sequence length="135" mass="15626">EYKKKILEYIDKNKLNKNILFTGNLNREELRDLYKASNIGLYPIGKQGGWLAPFEHLCSGNPIIVSEELGAASIVKKFNLGIVTKNYPEAIMKIHDNYNIYIKEAQKSSIFIKNNLGWNIFADKMIKAYRDAWKR</sequence>
<protein>
    <submittedName>
        <fullName evidence="2">Glycosyltransferase</fullName>
    </submittedName>
</protein>
<evidence type="ECO:0000313" key="2">
    <source>
        <dbReference type="EMBL" id="KKU13033.1"/>
    </source>
</evidence>
<proteinExistence type="predicted"/>
<accession>A0A837IKU5</accession>
<comment type="caution">
    <text evidence="2">The sequence shown here is derived from an EMBL/GenBank/DDBJ whole genome shotgun (WGS) entry which is preliminary data.</text>
</comment>